<sequence>MKKIFYSILMALALNGVKAQTTTTNPADCSTAVFGCTINDFTAGIGPGNFNDIPSGNNVSNPNTNPGSAGNSGCLLANELNPTWMIFTIQQDGYFEFTLGSPNSGGCYDWALWPYYQAGGGNLSSNDACSDITNNLLPPVACNWNSPCQGYTGMVQQGNLPTGANQGNFEHSFFATAGSQYVLCFSNYSGLQNQLVPVYTGTDIPGNSSSTTTASVTCDPSA</sequence>
<keyword evidence="1" id="KW-0732">Signal</keyword>
<dbReference type="EMBL" id="FPAS01000013">
    <property type="protein sequence ID" value="SFT91921.1"/>
    <property type="molecule type" value="Genomic_DNA"/>
</dbReference>
<accession>A0A1I7BXR3</accession>
<dbReference type="AlphaFoldDB" id="A0A1I7BXR3"/>
<feature type="signal peptide" evidence="1">
    <location>
        <begin position="1"/>
        <end position="19"/>
    </location>
</feature>
<organism evidence="2 3">
    <name type="scientific">Lishizhenia tianjinensis</name>
    <dbReference type="NCBI Taxonomy" id="477690"/>
    <lineage>
        <taxon>Bacteria</taxon>
        <taxon>Pseudomonadati</taxon>
        <taxon>Bacteroidota</taxon>
        <taxon>Flavobacteriia</taxon>
        <taxon>Flavobacteriales</taxon>
        <taxon>Crocinitomicaceae</taxon>
        <taxon>Lishizhenia</taxon>
    </lineage>
</organism>
<gene>
    <name evidence="2" type="ORF">SAMN05216474_3171</name>
</gene>
<dbReference type="Proteomes" id="UP000236454">
    <property type="component" value="Unassembled WGS sequence"/>
</dbReference>
<evidence type="ECO:0000313" key="2">
    <source>
        <dbReference type="EMBL" id="SFT91921.1"/>
    </source>
</evidence>
<dbReference type="OrthoDB" id="9765926at2"/>
<feature type="non-terminal residue" evidence="2">
    <location>
        <position position="222"/>
    </location>
</feature>
<evidence type="ECO:0000313" key="3">
    <source>
        <dbReference type="Proteomes" id="UP000236454"/>
    </source>
</evidence>
<name>A0A1I7BXR3_9FLAO</name>
<reference evidence="2 3" key="1">
    <citation type="submission" date="2016-10" db="EMBL/GenBank/DDBJ databases">
        <authorList>
            <person name="de Groot N.N."/>
        </authorList>
    </citation>
    <scope>NUCLEOTIDE SEQUENCE [LARGE SCALE GENOMIC DNA]</scope>
    <source>
        <strain evidence="2 3">CGMCC 1.7005</strain>
    </source>
</reference>
<protein>
    <submittedName>
        <fullName evidence="2">Uncharacterized protein</fullName>
    </submittedName>
</protein>
<keyword evidence="3" id="KW-1185">Reference proteome</keyword>
<dbReference type="STRING" id="477690.SAMN05216474_3171"/>
<evidence type="ECO:0000256" key="1">
    <source>
        <dbReference type="SAM" id="SignalP"/>
    </source>
</evidence>
<feature type="chain" id="PRO_5014718521" evidence="1">
    <location>
        <begin position="20"/>
        <end position="222"/>
    </location>
</feature>
<proteinExistence type="predicted"/>